<dbReference type="AlphaFoldDB" id="A0A5A7TVC8"/>
<evidence type="ECO:0000313" key="2">
    <source>
        <dbReference type="Proteomes" id="UP000321393"/>
    </source>
</evidence>
<dbReference type="Proteomes" id="UP000321393">
    <property type="component" value="Unassembled WGS sequence"/>
</dbReference>
<reference evidence="1 2" key="1">
    <citation type="submission" date="2019-08" db="EMBL/GenBank/DDBJ databases">
        <title>Draft genome sequences of two oriental melons (Cucumis melo L. var makuwa).</title>
        <authorList>
            <person name="Kwon S.-Y."/>
        </authorList>
    </citation>
    <scope>NUCLEOTIDE SEQUENCE [LARGE SCALE GENOMIC DNA]</scope>
    <source>
        <strain evidence="2">cv. SW 3</strain>
        <tissue evidence="1">Leaf</tissue>
    </source>
</reference>
<dbReference type="EMBL" id="SSTE01013512">
    <property type="protein sequence ID" value="KAA0047120.1"/>
    <property type="molecule type" value="Genomic_DNA"/>
</dbReference>
<accession>A0A5A7TVC8</accession>
<evidence type="ECO:0000313" key="1">
    <source>
        <dbReference type="EMBL" id="KAA0047120.1"/>
    </source>
</evidence>
<name>A0A5A7TVC8_CUCMM</name>
<comment type="caution">
    <text evidence="1">The sequence shown here is derived from an EMBL/GenBank/DDBJ whole genome shotgun (WGS) entry which is preliminary data.</text>
</comment>
<gene>
    <name evidence="1" type="ORF">E6C27_scaffold466G00990</name>
</gene>
<proteinExistence type="predicted"/>
<organism evidence="1 2">
    <name type="scientific">Cucumis melo var. makuwa</name>
    <name type="common">Oriental melon</name>
    <dbReference type="NCBI Taxonomy" id="1194695"/>
    <lineage>
        <taxon>Eukaryota</taxon>
        <taxon>Viridiplantae</taxon>
        <taxon>Streptophyta</taxon>
        <taxon>Embryophyta</taxon>
        <taxon>Tracheophyta</taxon>
        <taxon>Spermatophyta</taxon>
        <taxon>Magnoliopsida</taxon>
        <taxon>eudicotyledons</taxon>
        <taxon>Gunneridae</taxon>
        <taxon>Pentapetalae</taxon>
        <taxon>rosids</taxon>
        <taxon>fabids</taxon>
        <taxon>Cucurbitales</taxon>
        <taxon>Cucurbitaceae</taxon>
        <taxon>Benincaseae</taxon>
        <taxon>Cucumis</taxon>
    </lineage>
</organism>
<protein>
    <submittedName>
        <fullName evidence="1">Retrovirus-related Pol polyprotein from transposon TNT 1-94</fullName>
    </submittedName>
</protein>
<sequence>MEITSMSTRIKEVVNPNFEACQLMGFEHSKDLWDVIQKLFDIQSRVEEDYLRQTFQQTRKVLLGLDEEYNAIVATLQEKPELSCLQMQLKLHSYEKRLQAQNAQKTVSMHNTPIVNMVTTVDNQENKAKVEEDIVQLAKFVKK</sequence>